<evidence type="ECO:0000256" key="1">
    <source>
        <dbReference type="PROSITE-ProRule" id="PRU00042"/>
    </source>
</evidence>
<feature type="compositionally biased region" description="Polar residues" evidence="2">
    <location>
        <begin position="339"/>
        <end position="355"/>
    </location>
</feature>
<evidence type="ECO:0000259" key="3">
    <source>
        <dbReference type="PROSITE" id="PS50157"/>
    </source>
</evidence>
<dbReference type="InterPro" id="IPR013087">
    <property type="entry name" value="Znf_C2H2_type"/>
</dbReference>
<keyword evidence="1" id="KW-0863">Zinc-finger</keyword>
<organism evidence="4 5">
    <name type="scientific">Orchesella dallaii</name>
    <dbReference type="NCBI Taxonomy" id="48710"/>
    <lineage>
        <taxon>Eukaryota</taxon>
        <taxon>Metazoa</taxon>
        <taxon>Ecdysozoa</taxon>
        <taxon>Arthropoda</taxon>
        <taxon>Hexapoda</taxon>
        <taxon>Collembola</taxon>
        <taxon>Entomobryomorpha</taxon>
        <taxon>Entomobryoidea</taxon>
        <taxon>Orchesellidae</taxon>
        <taxon>Orchesellinae</taxon>
        <taxon>Orchesella</taxon>
    </lineage>
</organism>
<evidence type="ECO:0000313" key="5">
    <source>
        <dbReference type="Proteomes" id="UP001642540"/>
    </source>
</evidence>
<dbReference type="Proteomes" id="UP001642540">
    <property type="component" value="Unassembled WGS sequence"/>
</dbReference>
<dbReference type="PROSITE" id="PS00028">
    <property type="entry name" value="ZINC_FINGER_C2H2_1"/>
    <property type="match status" value="2"/>
</dbReference>
<gene>
    <name evidence="4" type="ORF">ODALV1_LOCUS20659</name>
</gene>
<dbReference type="Gene3D" id="3.30.160.60">
    <property type="entry name" value="Classic Zinc Finger"/>
    <property type="match status" value="1"/>
</dbReference>
<sequence length="376" mass="41605">MDRDLLHRALLEIERIGGGELICSDCVLCFELMSKLKAHILSHNSSQESVEPAAVPEVIMSHAKEKRGIVKPHHCFRCKQSFTEASHLSKHILHHVRQKENGKVKQKKVFKVTNPAAAQNPTSKTSLGRRRHIKVPEAAVLTSTPASNLKVQSTQKNYRNYPNKKDNNQARVSYIIRTRRSVIRTRLSSRLTINEQNQQHENRLQAEESVLAAESVVNSLPMSSTSMSHPSRVSDSCFIGSSQPNFSPKAFSQGIGDDNKMLMPPPVVWNLGRLSKNTEDKEPSVVSVEGINRRQNSTVAGSLLAPETMTGIGSSSSGHHQINPEPLLIDTEAQSLTITNRGLPSSNHTSGSDLTYASILMPTPPRKLGLRFPTKR</sequence>
<dbReference type="SMART" id="SM00355">
    <property type="entry name" value="ZnF_C2H2"/>
    <property type="match status" value="2"/>
</dbReference>
<evidence type="ECO:0000256" key="2">
    <source>
        <dbReference type="SAM" id="MobiDB-lite"/>
    </source>
</evidence>
<comment type="caution">
    <text evidence="4">The sequence shown here is derived from an EMBL/GenBank/DDBJ whole genome shotgun (WGS) entry which is preliminary data.</text>
</comment>
<keyword evidence="1" id="KW-0479">Metal-binding</keyword>
<evidence type="ECO:0000313" key="4">
    <source>
        <dbReference type="EMBL" id="CAL8124552.1"/>
    </source>
</evidence>
<keyword evidence="1" id="KW-0862">Zinc</keyword>
<keyword evidence="5" id="KW-1185">Reference proteome</keyword>
<feature type="region of interest" description="Disordered" evidence="2">
    <location>
        <begin position="339"/>
        <end position="360"/>
    </location>
</feature>
<protein>
    <recommendedName>
        <fullName evidence="3">C2H2-type domain-containing protein</fullName>
    </recommendedName>
</protein>
<name>A0ABP1RBF4_9HEXA</name>
<dbReference type="EMBL" id="CAXLJM020000068">
    <property type="protein sequence ID" value="CAL8124552.1"/>
    <property type="molecule type" value="Genomic_DNA"/>
</dbReference>
<dbReference type="PROSITE" id="PS50157">
    <property type="entry name" value="ZINC_FINGER_C2H2_2"/>
    <property type="match status" value="1"/>
</dbReference>
<feature type="domain" description="C2H2-type" evidence="3">
    <location>
        <begin position="73"/>
        <end position="100"/>
    </location>
</feature>
<reference evidence="4 5" key="1">
    <citation type="submission" date="2024-08" db="EMBL/GenBank/DDBJ databases">
        <authorList>
            <person name="Cucini C."/>
            <person name="Frati F."/>
        </authorList>
    </citation>
    <scope>NUCLEOTIDE SEQUENCE [LARGE SCALE GENOMIC DNA]</scope>
</reference>
<accession>A0ABP1RBF4</accession>
<proteinExistence type="predicted"/>